<protein>
    <submittedName>
        <fullName evidence="2">Uncharacterized protein</fullName>
    </submittedName>
</protein>
<keyword evidence="3" id="KW-1185">Reference proteome</keyword>
<dbReference type="EMBL" id="AYYH01000006">
    <property type="protein sequence ID" value="KRN10839.1"/>
    <property type="molecule type" value="Genomic_DNA"/>
</dbReference>
<proteinExistence type="predicted"/>
<reference evidence="2 3" key="1">
    <citation type="journal article" date="2015" name="Genome Announc.">
        <title>Expanding the biotechnology potential of lactobacilli through comparative genomics of 213 strains and associated genera.</title>
        <authorList>
            <person name="Sun Z."/>
            <person name="Harris H.M."/>
            <person name="McCann A."/>
            <person name="Guo C."/>
            <person name="Argimon S."/>
            <person name="Zhang W."/>
            <person name="Yang X."/>
            <person name="Jeffery I.B."/>
            <person name="Cooney J.C."/>
            <person name="Kagawa T.F."/>
            <person name="Liu W."/>
            <person name="Song Y."/>
            <person name="Salvetti E."/>
            <person name="Wrobel A."/>
            <person name="Rasinkangas P."/>
            <person name="Parkhill J."/>
            <person name="Rea M.C."/>
            <person name="O'Sullivan O."/>
            <person name="Ritari J."/>
            <person name="Douillard F.P."/>
            <person name="Paul Ross R."/>
            <person name="Yang R."/>
            <person name="Briner A.E."/>
            <person name="Felis G.E."/>
            <person name="de Vos W.M."/>
            <person name="Barrangou R."/>
            <person name="Klaenhammer T.R."/>
            <person name="Caufield P.W."/>
            <person name="Cui Y."/>
            <person name="Zhang H."/>
            <person name="O'Toole P.W."/>
        </authorList>
    </citation>
    <scope>NUCLEOTIDE SEQUENCE [LARGE SCALE GENOMIC DNA]</scope>
    <source>
        <strain evidence="2 3">DSM 20444</strain>
    </source>
</reference>
<comment type="caution">
    <text evidence="2">The sequence shown here is derived from an EMBL/GenBank/DDBJ whole genome shotgun (WGS) entry which is preliminary data.</text>
</comment>
<feature type="coiled-coil region" evidence="1">
    <location>
        <begin position="953"/>
        <end position="1001"/>
    </location>
</feature>
<evidence type="ECO:0000313" key="3">
    <source>
        <dbReference type="Proteomes" id="UP000050898"/>
    </source>
</evidence>
<organism evidence="2 3">
    <name type="scientific">Liquorilactobacillus mali KCTC 3596 = DSM 20444</name>
    <dbReference type="NCBI Taxonomy" id="1046596"/>
    <lineage>
        <taxon>Bacteria</taxon>
        <taxon>Bacillati</taxon>
        <taxon>Bacillota</taxon>
        <taxon>Bacilli</taxon>
        <taxon>Lactobacillales</taxon>
        <taxon>Lactobacillaceae</taxon>
        <taxon>Liquorilactobacillus</taxon>
    </lineage>
</organism>
<keyword evidence="1" id="KW-0175">Coiled coil</keyword>
<dbReference type="Gene3D" id="1.20.5.340">
    <property type="match status" value="1"/>
</dbReference>
<evidence type="ECO:0000313" key="2">
    <source>
        <dbReference type="EMBL" id="KRN10839.1"/>
    </source>
</evidence>
<evidence type="ECO:0000256" key="1">
    <source>
        <dbReference type="SAM" id="Coils"/>
    </source>
</evidence>
<dbReference type="OrthoDB" id="2137849at2"/>
<name>A0A0R2ED77_9LACO</name>
<dbReference type="Proteomes" id="UP000050898">
    <property type="component" value="Unassembled WGS sequence"/>
</dbReference>
<feature type="coiled-coil region" evidence="1">
    <location>
        <begin position="525"/>
        <end position="552"/>
    </location>
</feature>
<dbReference type="PATRIC" id="fig|1046596.6.peg.2185"/>
<feature type="coiled-coil region" evidence="1">
    <location>
        <begin position="1858"/>
        <end position="1920"/>
    </location>
</feature>
<gene>
    <name evidence="2" type="ORF">FD00_GL002082</name>
</gene>
<dbReference type="RefSeq" id="WP_034542105.1">
    <property type="nucleotide sequence ID" value="NZ_AKKT01000168.1"/>
</dbReference>
<accession>A0A0R2ED77</accession>
<feature type="coiled-coil region" evidence="1">
    <location>
        <begin position="438"/>
        <end position="465"/>
    </location>
</feature>
<sequence length="2134" mass="231430">MGTGLRKVIVSLGKDIAKIGTKGDVLTPLGIKKSDLVDAKGNFKSLGTMMDVINQKTKNMGKAQKSNVFNALFGTTGQQAGIILSQYNKQFQDLAKSVQKVGDKGNYIQKLADSNNQTAQQSMARFKEAWNNLKIMFGSKLLPSFTDAANDLSKLFNSKSFVSGIEKDAEGFGKMAKELYELGKYAAENSDKLEALGKILLDIWAVNKLVQYGKAMKSFYSLMSLGKSKAAEEALAVTAESKAYADLAANKELASVADLGGGVSKTANTVKGVSKVEKVGAAAENAGFFSSLASGSGTVAKVTGKFSGLLNVAKLLGGGLLKLIPIVGTVFAAFQIMDALGIKPWEINIKGANLTKDAVDNLNSSLKETKKSFEDTEKSINSNSIFNGGAISNTKSYSDLSSSFAKGTNNSKKQLSDDDFNTLKNSYNDLAKKNNLKLRITINNYDSIKEQLDSLNAELTEIAQKNVYKGNKKIDKEVKETSTLGGSTAFEAVKSTDKGYAKQVNELKTAIDSQNRAISEGTTSWNAGQKKIKEYKQQLKELNQSYTEGSNNAKVWSSKAGQAVENQWDKQTSAIRKHIKEFGNALNNNVFSSDDIKMMNNSTLNKANVAQGSSLEKLSNQKNMIDSINKKLATGGELNQKEIEYLSKQNSSLGTKSNNVSKWSSTEKKAAQEVVDGYNKAYDTEKTTQENRMTTILAASGKSQDAIKKTIAAYEQGGASYIKLMSKQGTLGKSMLNLSVEFASQYGKNWGNAYAKIQTQIDKVPKTTMTEYSFVDKTTGLVDTDVIAKLNEIPEKKGTKYGLTYDNAGHVEIPSIIKALNQIPEIKGTKYDVNGTVDAKALITDLTSNIKAVPPVIACKFLAQTTGFKSGFKGIIKNMAEADGKKATAKFLADNHYFGLSADVVNAYLKKIDGRTATAKIKADVQNYTKGVDSVNKTADSVSKKPIKVKGDAKDALDKIDSAQKKLSKIKDKTTNLKGNHKELDSAITKAQKNLNKLKGKTVKAAAKVGGTKDIESLAKGIGKVKGKNVKVKGVPYGAKDVKSLGSAINKIKGKTSKVTTKVTGKKDVDKLNNSVDKTHSKSTKTKNTTFGKKDVDKLINSIANVHSKTSKVKANVTGGKDVDSLSKKIANLPTSKSVTIAVNKTEKTTKKDAKSNSVAIASSDVTSASPTKSLSAAIGSDNNAITATAAKNIASKDYSDSTTSDSTVSEDVWRYWGKQLYTGDGLSSQVTKLENAVTQAADDIDKLISLAKQRINLDNQQINYQNSLKSSYQSQMNSLLSQLKGYGFKSSGNQITNLDHSQSFKGDTADKVSTLLDSYKTVYENIVDVSNTISSLNLDKWQQQQNIIDYNTTKETNNVATLTTAATNLTTLLSNNASIFSRALEEFGDTDYNMKAKLSSESISDQVSSMKQLITQFNKLSTMSFISKDNASSVQSSLENIKTALLSDADAIITLRKTLNDIQINQIANDLTNFTTSLNTNITELKNNVTNLQDGLLSGQSFDDLGSSSLDVVSFDQTTGLSSELQQRLQLESQLDQALDGFAKKNVDRTQSVANAQLQIEQNKYSQLISLASAYSNGSVGQISLSSNVSASLDLTSTATNTNAALEKQFATISQKFADKLNLLKSQYASAISSSSSQSDKDAATQKFIVQQLELQEDIYQEMITSDEQSIAALKEKLKLTGLTSDQISTIKTDISSYESAIIDAQTNIKSAIKERFDYENTLLQAQITKYQTVTDTITNMVNLAKTLGLDTNAQGALMAQQYSSTFDQYTNYLNQLSALKKEQSSYTNGSYEYNTLQTEIDSLLTGLQTTVSSLADLNKTQLTNSLSGITKELEKSVYNGQSAEQYTLDNSIYYSGVSKELELESLRLKANELENNVVEKRLEALDAQTKMSKIEADYVDKQIDLAAAQEKLTNAENNKNVQVLTSDGNGGFNWQYVANQTDVNSAAKDYNTAEQAVEEYKEQQKQDYLSKVETVISGIEDGSVGQDDAKTRLSSINDAYKDLLDDIPTFDPSKLDDISTEYDSYVSKNKELLDKYGTSSDISSNTSYQDLIASFGEQFKSISKDLGDIFGKEIRDALNLPSVSGDVTNNSTDKSLAIDTLTLELPNVTDAESFVEALKTLPDVARQAASSK</sequence>